<dbReference type="RefSeq" id="WP_055162026.1">
    <property type="nucleotide sequence ID" value="NZ_CABIWZ010000010.1"/>
</dbReference>
<gene>
    <name evidence="6 7" type="primary">rbsD</name>
    <name evidence="7" type="ORF">ERS852385_01569</name>
</gene>
<evidence type="ECO:0000256" key="5">
    <source>
        <dbReference type="ARBA" id="ARBA00023277"/>
    </source>
</evidence>
<comment type="subunit">
    <text evidence="6">Homodecamer.</text>
</comment>
<reference evidence="7 8" key="1">
    <citation type="submission" date="2015-09" db="EMBL/GenBank/DDBJ databases">
        <authorList>
            <consortium name="Pathogen Informatics"/>
        </authorList>
    </citation>
    <scope>NUCLEOTIDE SEQUENCE [LARGE SCALE GENOMIC DNA]</scope>
    <source>
        <strain evidence="7 8">2789STDY5608828</strain>
    </source>
</reference>
<dbReference type="GO" id="GO:0005829">
    <property type="term" value="C:cytosol"/>
    <property type="evidence" value="ECO:0007669"/>
    <property type="project" value="TreeGrafter"/>
</dbReference>
<dbReference type="HAMAP" id="MF_01661">
    <property type="entry name" value="D_rib_pyranase"/>
    <property type="match status" value="1"/>
</dbReference>
<dbReference type="NCBIfam" id="NF008761">
    <property type="entry name" value="PRK11797.1"/>
    <property type="match status" value="1"/>
</dbReference>
<comment type="similarity">
    <text evidence="6">Belongs to the RbsD / FucU family. RbsD subfamily.</text>
</comment>
<dbReference type="eggNOG" id="COG1869">
    <property type="taxonomic scope" value="Bacteria"/>
</dbReference>
<accession>A0A174AEL3</accession>
<dbReference type="Proteomes" id="UP000095546">
    <property type="component" value="Unassembled WGS sequence"/>
</dbReference>
<dbReference type="Gene3D" id="3.40.1650.10">
    <property type="entry name" value="RbsD-like domain"/>
    <property type="match status" value="1"/>
</dbReference>
<evidence type="ECO:0000313" key="7">
    <source>
        <dbReference type="EMBL" id="CUN86877.1"/>
    </source>
</evidence>
<keyword evidence="8" id="KW-1185">Reference proteome</keyword>
<evidence type="ECO:0000256" key="1">
    <source>
        <dbReference type="ARBA" id="ARBA00000223"/>
    </source>
</evidence>
<comment type="function">
    <text evidence="6">Catalyzes the interconversion of beta-pyran and beta-furan forms of D-ribose.</text>
</comment>
<protein>
    <recommendedName>
        <fullName evidence="2 6">D-ribose pyranase</fullName>
        <ecNumber evidence="2 6">5.4.99.62</ecNumber>
    </recommendedName>
</protein>
<feature type="binding site" evidence="6">
    <location>
        <position position="28"/>
    </location>
    <ligand>
        <name>substrate</name>
    </ligand>
</feature>
<evidence type="ECO:0000256" key="3">
    <source>
        <dbReference type="ARBA" id="ARBA00022490"/>
    </source>
</evidence>
<sequence>MKKRGVLHAELSRCIAALGHKDLFMIGDAGMPIPPGVEIIDLAVTAGVPTFRQVLDAVLTEAEVEGYYLADEIRTNNEELHAYLQQKLKDVPAEYMPHDALKSLSAKAKFAIRTGEFSPYPNVILRAGVVF</sequence>
<proteinExistence type="inferred from homology"/>
<feature type="binding site" evidence="6">
    <location>
        <position position="98"/>
    </location>
    <ligand>
        <name>substrate</name>
    </ligand>
</feature>
<comment type="subcellular location">
    <subcellularLocation>
        <location evidence="6">Cytoplasm</location>
    </subcellularLocation>
</comment>
<comment type="pathway">
    <text evidence="6">Carbohydrate metabolism; D-ribose degradation; D-ribose 5-phosphate from beta-D-ribopyranose: step 1/2.</text>
</comment>
<dbReference type="SUPFAM" id="SSF102546">
    <property type="entry name" value="RbsD-like"/>
    <property type="match status" value="1"/>
</dbReference>
<keyword evidence="3 6" id="KW-0963">Cytoplasm</keyword>
<dbReference type="InterPro" id="IPR023750">
    <property type="entry name" value="RbsD-like_sf"/>
</dbReference>
<comment type="caution">
    <text evidence="6">Lacks conserved residue(s) required for the propagation of feature annotation.</text>
</comment>
<evidence type="ECO:0000313" key="8">
    <source>
        <dbReference type="Proteomes" id="UP000095546"/>
    </source>
</evidence>
<keyword evidence="4 6" id="KW-0413">Isomerase</keyword>
<dbReference type="OrthoDB" id="9805009at2"/>
<keyword evidence="5 6" id="KW-0119">Carbohydrate metabolism</keyword>
<dbReference type="STRING" id="187979.ERS852385_01569"/>
<dbReference type="EMBL" id="CYYU01000010">
    <property type="protein sequence ID" value="CUN86877.1"/>
    <property type="molecule type" value="Genomic_DNA"/>
</dbReference>
<comment type="catalytic activity">
    <reaction evidence="1 6">
        <text>beta-D-ribopyranose = beta-D-ribofuranose</text>
        <dbReference type="Rhea" id="RHEA:25432"/>
        <dbReference type="ChEBI" id="CHEBI:27476"/>
        <dbReference type="ChEBI" id="CHEBI:47002"/>
        <dbReference type="EC" id="5.4.99.62"/>
    </reaction>
</comment>
<dbReference type="GO" id="GO:0048029">
    <property type="term" value="F:monosaccharide binding"/>
    <property type="evidence" value="ECO:0007669"/>
    <property type="project" value="InterPro"/>
</dbReference>
<dbReference type="PANTHER" id="PTHR37831">
    <property type="entry name" value="D-RIBOSE PYRANASE"/>
    <property type="match status" value="1"/>
</dbReference>
<name>A0A174AEL3_9FIRM</name>
<dbReference type="InterPro" id="IPR007721">
    <property type="entry name" value="RbsD_FucU"/>
</dbReference>
<dbReference type="GO" id="GO:0019303">
    <property type="term" value="P:D-ribose catabolic process"/>
    <property type="evidence" value="ECO:0007669"/>
    <property type="project" value="UniProtKB-UniRule"/>
</dbReference>
<dbReference type="GO" id="GO:0062193">
    <property type="term" value="F:D-ribose pyranase activity"/>
    <property type="evidence" value="ECO:0007669"/>
    <property type="project" value="UniProtKB-EC"/>
</dbReference>
<dbReference type="EC" id="5.4.99.62" evidence="2 6"/>
<evidence type="ECO:0000256" key="6">
    <source>
        <dbReference type="HAMAP-Rule" id="MF_01661"/>
    </source>
</evidence>
<dbReference type="GO" id="GO:0016872">
    <property type="term" value="F:intramolecular lyase activity"/>
    <property type="evidence" value="ECO:0007669"/>
    <property type="project" value="UniProtKB-UniRule"/>
</dbReference>
<evidence type="ECO:0000256" key="2">
    <source>
        <dbReference type="ARBA" id="ARBA00012862"/>
    </source>
</evidence>
<dbReference type="Pfam" id="PF05025">
    <property type="entry name" value="RbsD_FucU"/>
    <property type="match status" value="1"/>
</dbReference>
<dbReference type="AlphaFoldDB" id="A0A174AEL3"/>
<dbReference type="UniPathway" id="UPA00916">
    <property type="reaction ID" value="UER00888"/>
</dbReference>
<feature type="active site" description="Proton donor" evidence="6">
    <location>
        <position position="20"/>
    </location>
</feature>
<dbReference type="PANTHER" id="PTHR37831:SF1">
    <property type="entry name" value="D-RIBOSE PYRANASE"/>
    <property type="match status" value="1"/>
</dbReference>
<dbReference type="InterPro" id="IPR023064">
    <property type="entry name" value="D-ribose_pyranase"/>
</dbReference>
<organism evidence="7 8">
    <name type="scientific">Mitsuokella jalaludinii</name>
    <dbReference type="NCBI Taxonomy" id="187979"/>
    <lineage>
        <taxon>Bacteria</taxon>
        <taxon>Bacillati</taxon>
        <taxon>Bacillota</taxon>
        <taxon>Negativicutes</taxon>
        <taxon>Selenomonadales</taxon>
        <taxon>Selenomonadaceae</taxon>
        <taxon>Mitsuokella</taxon>
    </lineage>
</organism>
<evidence type="ECO:0000256" key="4">
    <source>
        <dbReference type="ARBA" id="ARBA00023235"/>
    </source>
</evidence>